<evidence type="ECO:0000313" key="2">
    <source>
        <dbReference type="Proteomes" id="UP000664545"/>
    </source>
</evidence>
<keyword evidence="2" id="KW-1185">Reference proteome</keyword>
<proteinExistence type="predicted"/>
<dbReference type="EMBL" id="JAFJZZ010000002">
    <property type="protein sequence ID" value="MBN7773164.1"/>
    <property type="molecule type" value="Genomic_DNA"/>
</dbReference>
<name>A0A939D839_CLOAM</name>
<dbReference type="Pfam" id="PF10844">
    <property type="entry name" value="DUF2577"/>
    <property type="match status" value="1"/>
</dbReference>
<comment type="caution">
    <text evidence="1">The sequence shown here is derived from an EMBL/GenBank/DDBJ whole genome shotgun (WGS) entry which is preliminary data.</text>
</comment>
<dbReference type="InterPro" id="IPR022555">
    <property type="entry name" value="DUF2577"/>
</dbReference>
<organism evidence="1 2">
    <name type="scientific">Clostridium aminobutyricum</name>
    <dbReference type="NCBI Taxonomy" id="33953"/>
    <lineage>
        <taxon>Bacteria</taxon>
        <taxon>Bacillati</taxon>
        <taxon>Bacillota</taxon>
        <taxon>Clostridia</taxon>
        <taxon>Eubacteriales</taxon>
        <taxon>Clostridiaceae</taxon>
        <taxon>Clostridium</taxon>
    </lineage>
</organism>
<sequence>MDSITELAKLFKERNNPTLQGISVGKVLSPPPNLKITVNGFIFDKSDLVVANHLLTTYDTSSAQVGDHGEHLHTVEELLHSGDKIIVIPSINNAIYFIIDKVGDI</sequence>
<protein>
    <submittedName>
        <fullName evidence="1">DUF2577 domain-containing protein</fullName>
    </submittedName>
</protein>
<reference evidence="1" key="1">
    <citation type="submission" date="2021-02" db="EMBL/GenBank/DDBJ databases">
        <title>Abyssanaerobacter marinus gen.nov., sp., nov, anaerobic bacterium isolated from the Onnuri vent field of Indian Ocean and suggestion of Mogibacteriaceae fam. nov., and proposal of reclassification of ambiguous this family's genus member.</title>
        <authorList>
            <person name="Kim Y.J."/>
            <person name="Yang J.-A."/>
        </authorList>
    </citation>
    <scope>NUCLEOTIDE SEQUENCE</scope>
    <source>
        <strain evidence="1">DSM 2634</strain>
    </source>
</reference>
<dbReference type="AlphaFoldDB" id="A0A939D839"/>
<evidence type="ECO:0000313" key="1">
    <source>
        <dbReference type="EMBL" id="MBN7773164.1"/>
    </source>
</evidence>
<dbReference type="RefSeq" id="WP_206581997.1">
    <property type="nucleotide sequence ID" value="NZ_JAFJZZ010000002.1"/>
</dbReference>
<gene>
    <name evidence="1" type="ORF">JYB65_07305</name>
</gene>
<accession>A0A939D839</accession>
<dbReference type="Proteomes" id="UP000664545">
    <property type="component" value="Unassembled WGS sequence"/>
</dbReference>